<dbReference type="PANTHER" id="PTHR44215">
    <property type="entry name" value="WD REPEAT-CONTAINING PROTEIN 75"/>
    <property type="match status" value="1"/>
</dbReference>
<dbReference type="GO" id="GO:2000234">
    <property type="term" value="P:positive regulation of rRNA processing"/>
    <property type="evidence" value="ECO:0007669"/>
    <property type="project" value="TreeGrafter"/>
</dbReference>
<evidence type="ECO:0000256" key="5">
    <source>
        <dbReference type="ARBA" id="ARBA00022737"/>
    </source>
</evidence>
<keyword evidence="2" id="KW-0690">Ribosome biogenesis</keyword>
<dbReference type="GO" id="GO:0006364">
    <property type="term" value="P:rRNA processing"/>
    <property type="evidence" value="ECO:0007669"/>
    <property type="project" value="UniProtKB-KW"/>
</dbReference>
<dbReference type="InterPro" id="IPR053826">
    <property type="entry name" value="WDR75"/>
</dbReference>
<dbReference type="InterPro" id="IPR015943">
    <property type="entry name" value="WD40/YVTN_repeat-like_dom_sf"/>
</dbReference>
<dbReference type="OrthoDB" id="4096at2759"/>
<keyword evidence="3" id="KW-0698">rRNA processing</keyword>
<keyword evidence="7" id="KW-0539">Nucleus</keyword>
<dbReference type="AlphaFoldDB" id="A0A7I4XXE8"/>
<dbReference type="SUPFAM" id="SSF82171">
    <property type="entry name" value="DPP6 N-terminal domain-like"/>
    <property type="match status" value="1"/>
</dbReference>
<name>A0A7I4XXE8_HAECO</name>
<dbReference type="Proteomes" id="UP000025227">
    <property type="component" value="Unplaced"/>
</dbReference>
<keyword evidence="5" id="KW-0677">Repeat</keyword>
<keyword evidence="9" id="KW-1185">Reference proteome</keyword>
<dbReference type="WBParaSite" id="HCON_00020600-00001">
    <property type="protein sequence ID" value="HCON_00020600-00001"/>
    <property type="gene ID" value="HCON_00020600"/>
</dbReference>
<evidence type="ECO:0000313" key="10">
    <source>
        <dbReference type="WBParaSite" id="HCON_00020600-00001"/>
    </source>
</evidence>
<keyword evidence="6" id="KW-0804">Transcription</keyword>
<sequence length="718" mass="78607">MSSTSDDWSTTCVQSLPVGCVAFNLTNTVTATCAGCFCILYTTSDGKRKATLEHTDDLVSAFFVEQDKLVTITKCGEMVEWTSSGDTFSQVSSHKLTNFPVKKAFYLREEERCVLVVDHETHITVENVMQDRSLTQIAQLPAGLSPEQISVTSSFVTYCSGKEVFAIPTDGNPMVPASSYLCKTHIEGFGDRNAANVFVRITALGDTIAATLSIGRVYVWSHVSQKGIQDSAFSVHWHKVAPSLVLTPFGGLLSAGAETVLCKFTLSGAGRPSMLPHLAAPVRDLSISEDASHLAVILEDNSVHVVITSSMTLLSSLQTVVTCDRSLNTVFCSDPLWPGALVMNGKPGSLQWIDCEKSLTRQQVSFSLENVADGDMSFTGITSTFPDVERVFFLDSVVVTLEQIINFDEDHKRLRFWKRTKGDEMTVQLLDSFIVPKDTVSISGTTSSSTGYEKIVLSIMSSGKVNVWIPHDEGARFKLDPTRHLDRRYAFHAGSTVHNGMWASAHPEGENNTDAVIVWDTSEMREVEALRADGRVHSVEFDGKGHLVCATDKSVRCWRHVALRFEFLWVVEQSLRVHVSRLGAFAWSENTVIEFDAETAAMKNSFSLESPILDFVAIAHDDLTVLVTAKTEKGLYFAHPRASLKKSEEKSSSTAKTPFAQLAPVKPSSSQKNAEAALRPAGKAAAMRLLEGPAHTLPPISHIAPLFISHCLAPPLRE</sequence>
<accession>A0A7I4XXE8</accession>
<evidence type="ECO:0000256" key="3">
    <source>
        <dbReference type="ARBA" id="ARBA00022552"/>
    </source>
</evidence>
<evidence type="ECO:0000313" key="9">
    <source>
        <dbReference type="Proteomes" id="UP000025227"/>
    </source>
</evidence>
<protein>
    <submittedName>
        <fullName evidence="10">WD40 repeat domain containing protein</fullName>
    </submittedName>
</protein>
<proteinExistence type="predicted"/>
<dbReference type="OMA" id="HWHKWAP"/>
<dbReference type="GO" id="GO:0045943">
    <property type="term" value="P:positive regulation of transcription by RNA polymerase I"/>
    <property type="evidence" value="ECO:0007669"/>
    <property type="project" value="InterPro"/>
</dbReference>
<dbReference type="GO" id="GO:0032040">
    <property type="term" value="C:small-subunit processome"/>
    <property type="evidence" value="ECO:0007669"/>
    <property type="project" value="InterPro"/>
</dbReference>
<reference evidence="10" key="1">
    <citation type="submission" date="2020-12" db="UniProtKB">
        <authorList>
            <consortium name="WormBaseParasite"/>
        </authorList>
    </citation>
    <scope>IDENTIFICATION</scope>
    <source>
        <strain evidence="10">MHco3</strain>
    </source>
</reference>
<evidence type="ECO:0000256" key="4">
    <source>
        <dbReference type="ARBA" id="ARBA00022574"/>
    </source>
</evidence>
<evidence type="ECO:0000256" key="7">
    <source>
        <dbReference type="ARBA" id="ARBA00023242"/>
    </source>
</evidence>
<evidence type="ECO:0000256" key="8">
    <source>
        <dbReference type="SAM" id="MobiDB-lite"/>
    </source>
</evidence>
<comment type="subcellular location">
    <subcellularLocation>
        <location evidence="1">Nucleus</location>
        <location evidence="1">Nucleolus</location>
    </subcellularLocation>
</comment>
<dbReference type="Gene3D" id="2.130.10.10">
    <property type="entry name" value="YVTN repeat-like/Quinoprotein amine dehydrogenase"/>
    <property type="match status" value="2"/>
</dbReference>
<dbReference type="GO" id="GO:0003723">
    <property type="term" value="F:RNA binding"/>
    <property type="evidence" value="ECO:0007669"/>
    <property type="project" value="InterPro"/>
</dbReference>
<evidence type="ECO:0000256" key="6">
    <source>
        <dbReference type="ARBA" id="ARBA00023163"/>
    </source>
</evidence>
<organism evidence="9 10">
    <name type="scientific">Haemonchus contortus</name>
    <name type="common">Barber pole worm</name>
    <dbReference type="NCBI Taxonomy" id="6289"/>
    <lineage>
        <taxon>Eukaryota</taxon>
        <taxon>Metazoa</taxon>
        <taxon>Ecdysozoa</taxon>
        <taxon>Nematoda</taxon>
        <taxon>Chromadorea</taxon>
        <taxon>Rhabditida</taxon>
        <taxon>Rhabditina</taxon>
        <taxon>Rhabditomorpha</taxon>
        <taxon>Strongyloidea</taxon>
        <taxon>Trichostrongylidae</taxon>
        <taxon>Haemonchus</taxon>
    </lineage>
</organism>
<keyword evidence="4" id="KW-0853">WD repeat</keyword>
<evidence type="ECO:0000256" key="1">
    <source>
        <dbReference type="ARBA" id="ARBA00004604"/>
    </source>
</evidence>
<evidence type="ECO:0000256" key="2">
    <source>
        <dbReference type="ARBA" id="ARBA00022517"/>
    </source>
</evidence>
<dbReference type="PANTHER" id="PTHR44215:SF1">
    <property type="entry name" value="WD REPEAT-CONTAINING PROTEIN 75"/>
    <property type="match status" value="1"/>
</dbReference>
<feature type="region of interest" description="Disordered" evidence="8">
    <location>
        <begin position="647"/>
        <end position="678"/>
    </location>
</feature>